<dbReference type="SUPFAM" id="SSF117281">
    <property type="entry name" value="Kelch motif"/>
    <property type="match status" value="1"/>
</dbReference>
<gene>
    <name evidence="3" type="ORF">ILEXP_LOCUS28513</name>
</gene>
<dbReference type="Pfam" id="PF01344">
    <property type="entry name" value="Kelch_1"/>
    <property type="match status" value="1"/>
</dbReference>
<dbReference type="EMBL" id="CAUOFW020003403">
    <property type="protein sequence ID" value="CAK9159805.1"/>
    <property type="molecule type" value="Genomic_DNA"/>
</dbReference>
<reference evidence="3 4" key="1">
    <citation type="submission" date="2024-02" db="EMBL/GenBank/DDBJ databases">
        <authorList>
            <person name="Vignale AGUSTIN F."/>
            <person name="Sosa J E."/>
            <person name="Modenutti C."/>
        </authorList>
    </citation>
    <scope>NUCLEOTIDE SEQUENCE [LARGE SCALE GENOMIC DNA]</scope>
</reference>
<evidence type="ECO:0008006" key="5">
    <source>
        <dbReference type="Google" id="ProtNLM"/>
    </source>
</evidence>
<dbReference type="Gene3D" id="2.120.10.80">
    <property type="entry name" value="Kelch-type beta propeller"/>
    <property type="match status" value="1"/>
</dbReference>
<organism evidence="3 4">
    <name type="scientific">Ilex paraguariensis</name>
    <name type="common">yerba mate</name>
    <dbReference type="NCBI Taxonomy" id="185542"/>
    <lineage>
        <taxon>Eukaryota</taxon>
        <taxon>Viridiplantae</taxon>
        <taxon>Streptophyta</taxon>
        <taxon>Embryophyta</taxon>
        <taxon>Tracheophyta</taxon>
        <taxon>Spermatophyta</taxon>
        <taxon>Magnoliopsida</taxon>
        <taxon>eudicotyledons</taxon>
        <taxon>Gunneridae</taxon>
        <taxon>Pentapetalae</taxon>
        <taxon>asterids</taxon>
        <taxon>campanulids</taxon>
        <taxon>Aquifoliales</taxon>
        <taxon>Aquifoliaceae</taxon>
        <taxon>Ilex</taxon>
    </lineage>
</organism>
<evidence type="ECO:0000313" key="4">
    <source>
        <dbReference type="Proteomes" id="UP001642360"/>
    </source>
</evidence>
<protein>
    <recommendedName>
        <fullName evidence="5">Acyl-CoA-binding domain-containing protein 4</fullName>
    </recommendedName>
</protein>
<keyword evidence="4" id="KW-1185">Reference proteome</keyword>
<proteinExistence type="predicted"/>
<comment type="caution">
    <text evidence="3">The sequence shown here is derived from an EMBL/GenBank/DDBJ whole genome shotgun (WGS) entry which is preliminary data.</text>
</comment>
<evidence type="ECO:0000256" key="2">
    <source>
        <dbReference type="ARBA" id="ARBA00022737"/>
    </source>
</evidence>
<dbReference type="PANTHER" id="PTHR46093:SF5">
    <property type="entry name" value="OS02G0822800 PROTEIN"/>
    <property type="match status" value="1"/>
</dbReference>
<accession>A0ABC8SSC8</accession>
<dbReference type="InterPro" id="IPR006652">
    <property type="entry name" value="Kelch_1"/>
</dbReference>
<sequence>MPTFFVGLQHAAAVVDDKLYIAGGSRNGRYISDVKVLDLGSLAWSAVKLNVEPNADKVEDSSTREKLPASSGHSMIKWENKLLLIAGHSKNVSDSVTVRFIDLESHQCGVVETSGKVPVARGGQSVTLFGSKVIMFGGEDRGRRLLNDVHVLDLETMTWNVVETTQTPPAPRFDHTAAVHAQRYLLIFGGCSHSLFFNDLHVLDLETVSIYPFQILSCFQIRWTHDVLTLGGFILIYHENRMSSYNTKIIVLSIPTTLRAF</sequence>
<keyword evidence="1" id="KW-0880">Kelch repeat</keyword>
<dbReference type="PANTHER" id="PTHR46093">
    <property type="entry name" value="ACYL-COA-BINDING DOMAIN-CONTAINING PROTEIN 5"/>
    <property type="match status" value="1"/>
</dbReference>
<dbReference type="InterPro" id="IPR015915">
    <property type="entry name" value="Kelch-typ_b-propeller"/>
</dbReference>
<name>A0ABC8SSC8_9AQUA</name>
<dbReference type="Pfam" id="PF24681">
    <property type="entry name" value="Kelch_KLHDC2_KLHL20_DRC7"/>
    <property type="match status" value="1"/>
</dbReference>
<dbReference type="Proteomes" id="UP001642360">
    <property type="component" value="Unassembled WGS sequence"/>
</dbReference>
<evidence type="ECO:0000256" key="1">
    <source>
        <dbReference type="ARBA" id="ARBA00022441"/>
    </source>
</evidence>
<evidence type="ECO:0000313" key="3">
    <source>
        <dbReference type="EMBL" id="CAK9159805.1"/>
    </source>
</evidence>
<keyword evidence="2" id="KW-0677">Repeat</keyword>
<dbReference type="AlphaFoldDB" id="A0ABC8SSC8"/>